<feature type="region of interest" description="Disordered" evidence="3">
    <location>
        <begin position="1"/>
        <end position="211"/>
    </location>
</feature>
<evidence type="ECO:0000313" key="4">
    <source>
        <dbReference type="EMBL" id="OCK79257.1"/>
    </source>
</evidence>
<dbReference type="InterPro" id="IPR000637">
    <property type="entry name" value="HMGI/Y_DNA-bd_CS"/>
</dbReference>
<feature type="compositionally biased region" description="Polar residues" evidence="3">
    <location>
        <begin position="348"/>
        <end position="365"/>
    </location>
</feature>
<feature type="compositionally biased region" description="Polar residues" evidence="3">
    <location>
        <begin position="577"/>
        <end position="586"/>
    </location>
</feature>
<name>A0A8E2E8E3_9PEZI</name>
<feature type="region of interest" description="Disordered" evidence="3">
    <location>
        <begin position="782"/>
        <end position="912"/>
    </location>
</feature>
<feature type="region of interest" description="Disordered" evidence="3">
    <location>
        <begin position="706"/>
        <end position="742"/>
    </location>
</feature>
<sequence>MPAQASDDGLTNDSYPESSPDPLSMSYSASRPISTRPVSKKPRKAPLAPSSANTQQQQTSYNIPSSDFPSPTKSMTMHTGRSGGVSPWKIKVTVEAEPEMDGSGEENVGYSLPTPGLTTHTTTRTVPVKDYDGSSPVKRRGRPRKSDASFVTKPTRSGTPVQRKSRGQKSSIGIAEDSIPDILTESGTAPPKRGRGRPRKSVQSETDVDKTAIVDNAAKAVEVEQPALPNTAVHNSTLNANSSKRAILDFANLTPLHKKHPIVVQEETSNGPTETPWCTRRIRDRVPTPIKPIGPSNDPLLVCQVRGKSRQILEQEQNPQHQNSTTASNSIKERKGTPARPAEGSRCQPASPSSQGNEVQDTPSGSEEDNDADMWRAMVERQEEDQINNGEANIGNKEQRYVDEFGEDEIPDEDTIYNVDDEGRTLSLVEQDTTILESENFSMISIDSLPSIQTMGSPAIQQPIIDLTGRDSDRVTDTFTRNTPAQLYTHHETSSLLSPPPMPSTGLTPSNIRSSPPMALHWQQTPSMSYASPSIPPAIEIPHISPGKAPTPKLARVVKAGIALQGVLDPDTETSTEEPCNGSNQKQKSRLDSLFSGFGEGTRRELQAGLRLGEQMAQLRSTSKEPLSAIERPPRIPQINISEGDVFNGPRGSQEDHDEHTRLPTPQEKDDYVLAVPPPPSQNAVIEYPSLSSHLEQIQLVSPARSVDEMSWQADTPPSTKGGVSDEGEAASSKTVHTIQESSVLSTNVNDQKVDYHLQRQREAVSRQVKSADLSKVIVIDEDEEEKEDYSDIWEEEAGRSSESLPSVHAAPTEYGEKSPQLRDLFADNNTSLLKPTRGKIPKTWRRKSSSNFSYSDEAEPELEDHSSAQIAEQRRSIPVENDNGKMQSSEREVRDEDEESSESSDDTGVFWQNLPSVYNKTNSSDPKSTKLDLSMVLGINDTPMNNSQLNTPQKFSPFKNVPIKMAPLQVSYNGSPFKQQLASPDIETGRSFDKCIDNSELDYISPSHSGVDDTESSDVRQLREEMESRPYESRNPILHDIGEVTEQSEQHARIAEILSSPPQTLETSVLAPGRVYTPLFAKSNAPVTEAFTKPTTITNTSDVDPAKPQPSGLFSRLASTLWSAIAPAAAPPPHPLTSKYDPLPRVEPWTKTHYKTLDALFQHHKRNPSTFVPGNPPNTNNALLAAFTHRAKFLGAKYSCWGYSVVIEEVHLVIAAVFMQLLTLRDVEEYERVSGRAIERGDVNPKEEGLEISDETVVRRLFTVIAGEDLRRDERRGVVVKREVGLAIEWPN</sequence>
<organism evidence="4 5">
    <name type="scientific">Lepidopterella palustris CBS 459.81</name>
    <dbReference type="NCBI Taxonomy" id="1314670"/>
    <lineage>
        <taxon>Eukaryota</taxon>
        <taxon>Fungi</taxon>
        <taxon>Dikarya</taxon>
        <taxon>Ascomycota</taxon>
        <taxon>Pezizomycotina</taxon>
        <taxon>Dothideomycetes</taxon>
        <taxon>Pleosporomycetidae</taxon>
        <taxon>Mytilinidiales</taxon>
        <taxon>Argynnaceae</taxon>
        <taxon>Lepidopterella</taxon>
    </lineage>
</organism>
<feature type="compositionally biased region" description="Polar residues" evidence="3">
    <location>
        <begin position="50"/>
        <end position="79"/>
    </location>
</feature>
<feature type="compositionally biased region" description="Polar residues" evidence="3">
    <location>
        <begin position="152"/>
        <end position="162"/>
    </location>
</feature>
<dbReference type="GO" id="GO:0005634">
    <property type="term" value="C:nucleus"/>
    <property type="evidence" value="ECO:0007669"/>
    <property type="project" value="UniProtKB-SubCell"/>
</dbReference>
<feature type="compositionally biased region" description="Basic and acidic residues" evidence="3">
    <location>
        <begin position="653"/>
        <end position="670"/>
    </location>
</feature>
<feature type="region of interest" description="Disordered" evidence="3">
    <location>
        <begin position="621"/>
        <end position="670"/>
    </location>
</feature>
<dbReference type="GO" id="GO:0003677">
    <property type="term" value="F:DNA binding"/>
    <property type="evidence" value="ECO:0007669"/>
    <property type="project" value="InterPro"/>
</dbReference>
<evidence type="ECO:0000256" key="3">
    <source>
        <dbReference type="SAM" id="MobiDB-lite"/>
    </source>
</evidence>
<dbReference type="InterPro" id="IPR017956">
    <property type="entry name" value="AT_hook_DNA-bd_motif"/>
</dbReference>
<dbReference type="OrthoDB" id="3946221at2759"/>
<feature type="compositionally biased region" description="Acidic residues" evidence="3">
    <location>
        <begin position="896"/>
        <end position="906"/>
    </location>
</feature>
<feature type="compositionally biased region" description="Polar residues" evidence="3">
    <location>
        <begin position="732"/>
        <end position="742"/>
    </location>
</feature>
<dbReference type="PROSITE" id="PS00354">
    <property type="entry name" value="HMGI_Y"/>
    <property type="match status" value="1"/>
</dbReference>
<keyword evidence="5" id="KW-1185">Reference proteome</keyword>
<gene>
    <name evidence="4" type="ORF">K432DRAFT_383242</name>
</gene>
<accession>A0A8E2E8E3</accession>
<dbReference type="Pfam" id="PF02178">
    <property type="entry name" value="AT_hook"/>
    <property type="match status" value="2"/>
</dbReference>
<feature type="region of interest" description="Disordered" evidence="3">
    <location>
        <begin position="313"/>
        <end position="370"/>
    </location>
</feature>
<feature type="compositionally biased region" description="Low complexity" evidence="3">
    <location>
        <begin position="113"/>
        <end position="126"/>
    </location>
</feature>
<dbReference type="Proteomes" id="UP000250266">
    <property type="component" value="Unassembled WGS sequence"/>
</dbReference>
<proteinExistence type="predicted"/>
<protein>
    <submittedName>
        <fullName evidence="4">Uncharacterized protein</fullName>
    </submittedName>
</protein>
<keyword evidence="2" id="KW-0539">Nucleus</keyword>
<comment type="subcellular location">
    <subcellularLocation>
        <location evidence="1">Nucleus</location>
    </subcellularLocation>
</comment>
<dbReference type="SMART" id="SM00384">
    <property type="entry name" value="AT_hook"/>
    <property type="match status" value="2"/>
</dbReference>
<dbReference type="GO" id="GO:0006355">
    <property type="term" value="P:regulation of DNA-templated transcription"/>
    <property type="evidence" value="ECO:0007669"/>
    <property type="project" value="InterPro"/>
</dbReference>
<feature type="compositionally biased region" description="Polar residues" evidence="3">
    <location>
        <begin position="25"/>
        <end position="37"/>
    </location>
</feature>
<evidence type="ECO:0000256" key="1">
    <source>
        <dbReference type="ARBA" id="ARBA00004123"/>
    </source>
</evidence>
<feature type="compositionally biased region" description="Polar residues" evidence="3">
    <location>
        <begin position="313"/>
        <end position="330"/>
    </location>
</feature>
<dbReference type="EMBL" id="KV745015">
    <property type="protein sequence ID" value="OCK79257.1"/>
    <property type="molecule type" value="Genomic_DNA"/>
</dbReference>
<feature type="region of interest" description="Disordered" evidence="3">
    <location>
        <begin position="489"/>
        <end position="509"/>
    </location>
</feature>
<reference evidence="4 5" key="1">
    <citation type="journal article" date="2016" name="Nat. Commun.">
        <title>Ectomycorrhizal ecology is imprinted in the genome of the dominant symbiotic fungus Cenococcum geophilum.</title>
        <authorList>
            <consortium name="DOE Joint Genome Institute"/>
            <person name="Peter M."/>
            <person name="Kohler A."/>
            <person name="Ohm R.A."/>
            <person name="Kuo A."/>
            <person name="Krutzmann J."/>
            <person name="Morin E."/>
            <person name="Arend M."/>
            <person name="Barry K.W."/>
            <person name="Binder M."/>
            <person name="Choi C."/>
            <person name="Clum A."/>
            <person name="Copeland A."/>
            <person name="Grisel N."/>
            <person name="Haridas S."/>
            <person name="Kipfer T."/>
            <person name="LaButti K."/>
            <person name="Lindquist E."/>
            <person name="Lipzen A."/>
            <person name="Maire R."/>
            <person name="Meier B."/>
            <person name="Mihaltcheva S."/>
            <person name="Molinier V."/>
            <person name="Murat C."/>
            <person name="Poggeler S."/>
            <person name="Quandt C.A."/>
            <person name="Sperisen C."/>
            <person name="Tritt A."/>
            <person name="Tisserant E."/>
            <person name="Crous P.W."/>
            <person name="Henrissat B."/>
            <person name="Nehls U."/>
            <person name="Egli S."/>
            <person name="Spatafora J.W."/>
            <person name="Grigoriev I.V."/>
            <person name="Martin F.M."/>
        </authorList>
    </citation>
    <scope>NUCLEOTIDE SEQUENCE [LARGE SCALE GENOMIC DNA]</scope>
    <source>
        <strain evidence="4 5">CBS 459.81</strain>
    </source>
</reference>
<feature type="compositionally biased region" description="Basic residues" evidence="3">
    <location>
        <begin position="837"/>
        <end position="849"/>
    </location>
</feature>
<feature type="compositionally biased region" description="Acidic residues" evidence="3">
    <location>
        <begin position="782"/>
        <end position="796"/>
    </location>
</feature>
<feature type="region of interest" description="Disordered" evidence="3">
    <location>
        <begin position="570"/>
        <end position="590"/>
    </location>
</feature>
<evidence type="ECO:0000256" key="2">
    <source>
        <dbReference type="ARBA" id="ARBA00023242"/>
    </source>
</evidence>
<evidence type="ECO:0000313" key="5">
    <source>
        <dbReference type="Proteomes" id="UP000250266"/>
    </source>
</evidence>